<feature type="coiled-coil region" evidence="1">
    <location>
        <begin position="65"/>
        <end position="106"/>
    </location>
</feature>
<gene>
    <name evidence="2" type="ORF">RJ641_008640</name>
</gene>
<evidence type="ECO:0000256" key="1">
    <source>
        <dbReference type="SAM" id="Coils"/>
    </source>
</evidence>
<dbReference type="PANTHER" id="PTHR33431:SF12">
    <property type="entry name" value="HIGH MOBILITY GROUP BOX PROTEIN, PUTATIVE (DUF1635)-RELATED"/>
    <property type="match status" value="1"/>
</dbReference>
<dbReference type="EMBL" id="JBAMMX010000015">
    <property type="protein sequence ID" value="KAK6926921.1"/>
    <property type="molecule type" value="Genomic_DNA"/>
</dbReference>
<evidence type="ECO:0000313" key="2">
    <source>
        <dbReference type="EMBL" id="KAK6926921.1"/>
    </source>
</evidence>
<dbReference type="AlphaFoldDB" id="A0AAN8VB66"/>
<comment type="caution">
    <text evidence="2">The sequence shown here is derived from an EMBL/GenBank/DDBJ whole genome shotgun (WGS) entry which is preliminary data.</text>
</comment>
<evidence type="ECO:0000313" key="3">
    <source>
        <dbReference type="Proteomes" id="UP001370490"/>
    </source>
</evidence>
<keyword evidence="1" id="KW-0175">Coiled coil</keyword>
<sequence>MNTPQDGNARLAARFDMGLPLLDSPPPGLTPHLANNLKGIMHSRFIIEELKQKLLLTSYELETTRIEAEEEIRKSKDSVKQLLNLLMIAYQERDEARDQLQKLLNKVIIPTSPNDCCFTMFPIESPLIKPIKANSSITESNSLSSPEFSNIDAVSSPELSNINLGDSNNIGFVTHQTPGQEIVGTTSTRTVDHGTIIIENLVRGKILPQKGRLLQAVMEAGPLLQTLMVAGPLPRWRNPPPLQSFHIPPVGIKGCQTTTTLVDQKPVLNFANLGVPMTNSSFASSQTCSSSMLNFISGDSSSGSGCGNSWQINSVGVQNQQQYQIPSGKRVRLQ</sequence>
<dbReference type="InterPro" id="IPR012862">
    <property type="entry name" value="DUF1635"/>
</dbReference>
<dbReference type="Pfam" id="PF07795">
    <property type="entry name" value="DUF1635"/>
    <property type="match status" value="1"/>
</dbReference>
<organism evidence="2 3">
    <name type="scientific">Dillenia turbinata</name>
    <dbReference type="NCBI Taxonomy" id="194707"/>
    <lineage>
        <taxon>Eukaryota</taxon>
        <taxon>Viridiplantae</taxon>
        <taxon>Streptophyta</taxon>
        <taxon>Embryophyta</taxon>
        <taxon>Tracheophyta</taxon>
        <taxon>Spermatophyta</taxon>
        <taxon>Magnoliopsida</taxon>
        <taxon>eudicotyledons</taxon>
        <taxon>Gunneridae</taxon>
        <taxon>Pentapetalae</taxon>
        <taxon>Dilleniales</taxon>
        <taxon>Dilleniaceae</taxon>
        <taxon>Dillenia</taxon>
    </lineage>
</organism>
<keyword evidence="3" id="KW-1185">Reference proteome</keyword>
<proteinExistence type="predicted"/>
<name>A0AAN8VB66_9MAGN</name>
<reference evidence="2 3" key="1">
    <citation type="submission" date="2023-12" db="EMBL/GenBank/DDBJ databases">
        <title>A high-quality genome assembly for Dillenia turbinata (Dilleniales).</title>
        <authorList>
            <person name="Chanderbali A."/>
        </authorList>
    </citation>
    <scope>NUCLEOTIDE SEQUENCE [LARGE SCALE GENOMIC DNA]</scope>
    <source>
        <strain evidence="2">LSX21</strain>
        <tissue evidence="2">Leaf</tissue>
    </source>
</reference>
<protein>
    <submittedName>
        <fullName evidence="2">Uncharacterized protein</fullName>
    </submittedName>
</protein>
<dbReference type="PANTHER" id="PTHR33431">
    <property type="entry name" value="ENABLED-LIKE PROTEIN (DUF1635)"/>
    <property type="match status" value="1"/>
</dbReference>
<dbReference type="Proteomes" id="UP001370490">
    <property type="component" value="Unassembled WGS sequence"/>
</dbReference>
<accession>A0AAN8VB66</accession>